<dbReference type="InterPro" id="IPR026960">
    <property type="entry name" value="RVT-Znf"/>
</dbReference>
<evidence type="ECO:0000259" key="1">
    <source>
        <dbReference type="Pfam" id="PF13966"/>
    </source>
</evidence>
<dbReference type="OrthoDB" id="1748554at2759"/>
<dbReference type="Pfam" id="PF13966">
    <property type="entry name" value="zf-RVT"/>
    <property type="match status" value="1"/>
</dbReference>
<proteinExistence type="predicted"/>
<dbReference type="AlphaFoldDB" id="A0A7J6VHK4"/>
<organism evidence="2 3">
    <name type="scientific">Thalictrum thalictroides</name>
    <name type="common">Rue-anemone</name>
    <name type="synonym">Anemone thalictroides</name>
    <dbReference type="NCBI Taxonomy" id="46969"/>
    <lineage>
        <taxon>Eukaryota</taxon>
        <taxon>Viridiplantae</taxon>
        <taxon>Streptophyta</taxon>
        <taxon>Embryophyta</taxon>
        <taxon>Tracheophyta</taxon>
        <taxon>Spermatophyta</taxon>
        <taxon>Magnoliopsida</taxon>
        <taxon>Ranunculales</taxon>
        <taxon>Ranunculaceae</taxon>
        <taxon>Thalictroideae</taxon>
        <taxon>Thalictrum</taxon>
    </lineage>
</organism>
<evidence type="ECO:0000313" key="3">
    <source>
        <dbReference type="Proteomes" id="UP000554482"/>
    </source>
</evidence>
<gene>
    <name evidence="2" type="ORF">FRX31_026641</name>
</gene>
<evidence type="ECO:0000313" key="2">
    <source>
        <dbReference type="EMBL" id="KAF5183772.1"/>
    </source>
</evidence>
<reference evidence="2 3" key="1">
    <citation type="submission" date="2020-06" db="EMBL/GenBank/DDBJ databases">
        <title>Transcriptomic and genomic resources for Thalictrum thalictroides and T. hernandezii: Facilitating candidate gene discovery in an emerging model plant lineage.</title>
        <authorList>
            <person name="Arias T."/>
            <person name="Riano-Pachon D.M."/>
            <person name="Di Stilio V.S."/>
        </authorList>
    </citation>
    <scope>NUCLEOTIDE SEQUENCE [LARGE SCALE GENOMIC DNA]</scope>
    <source>
        <strain evidence="3">cv. WT478/WT964</strain>
        <tissue evidence="2">Leaves</tissue>
    </source>
</reference>
<feature type="domain" description="Reverse transcriptase zinc-binding" evidence="1">
    <location>
        <begin position="62"/>
        <end position="152"/>
    </location>
</feature>
<accession>A0A7J6VHK4</accession>
<dbReference type="Proteomes" id="UP000554482">
    <property type="component" value="Unassembled WGS sequence"/>
</dbReference>
<name>A0A7J6VHK4_THATH</name>
<keyword evidence="3" id="KW-1185">Reference proteome</keyword>
<protein>
    <recommendedName>
        <fullName evidence="1">Reverse transcriptase zinc-binding domain-containing protein</fullName>
    </recommendedName>
</protein>
<sequence>MKRVSDLGSTIDQNVTWNLRLRRYCNEAEAIQMEGLMALLNNVVFEEGVDFWSWERERGGQFTVKSMFNRLQDLELRSVAILRQFPFKLVWKIDVPLKVKLFFWTTLMGRTLTVDNLNHRGQQISPLCQVCNSLNESIVHLFLHCSVALEIWKIITSATPELYPSIVIMDSIEEWLVAWPRKQGPEITVRIWQVLPYATIWTIWKNRNEKIFRNKDIVKDKIIKEIKASVWYWLGSWIGRRRYRYQELLMSWDNIMKGEIHS</sequence>
<comment type="caution">
    <text evidence="2">The sequence shown here is derived from an EMBL/GenBank/DDBJ whole genome shotgun (WGS) entry which is preliminary data.</text>
</comment>
<dbReference type="EMBL" id="JABWDY010032969">
    <property type="protein sequence ID" value="KAF5183772.1"/>
    <property type="molecule type" value="Genomic_DNA"/>
</dbReference>